<gene>
    <name evidence="1" type="ORF">FEZ63_02570</name>
</gene>
<dbReference type="OrthoDB" id="1079385at2"/>
<evidence type="ECO:0000313" key="1">
    <source>
        <dbReference type="EMBL" id="KAB0269010.1"/>
    </source>
</evidence>
<proteinExistence type="predicted"/>
<sequence length="205" mass="22691">MADKVEKNAHIFERDELDWYVEPEASTRALLAAEGFFGDGIYDPCCGGGNIVRAALAEGYGDSVGTDIVRRVPVDTSWFLGESDFLKADPAFAPARYRSVMMNPPFFRGKGTEAFIRRGLELCSGKLAVFTDLKFLAGSGRANSLWAEHPPTRVWMITPRPSCPPGEWLEAGNKAGGGTADWIWLVFDQTAPRTATTFHWLRTRQ</sequence>
<name>A0A5N3PH25_9HYPH</name>
<accession>A0A5N3PH25</accession>
<keyword evidence="2" id="KW-1185">Reference proteome</keyword>
<dbReference type="AlphaFoldDB" id="A0A5N3PH25"/>
<dbReference type="RefSeq" id="WP_150942067.1">
    <property type="nucleotide sequence ID" value="NZ_VCMV01000003.1"/>
</dbReference>
<dbReference type="InterPro" id="IPR029063">
    <property type="entry name" value="SAM-dependent_MTases_sf"/>
</dbReference>
<dbReference type="Gene3D" id="3.40.50.150">
    <property type="entry name" value="Vaccinia Virus protein VP39"/>
    <property type="match status" value="1"/>
</dbReference>
<evidence type="ECO:0008006" key="3">
    <source>
        <dbReference type="Google" id="ProtNLM"/>
    </source>
</evidence>
<comment type="caution">
    <text evidence="1">The sequence shown here is derived from an EMBL/GenBank/DDBJ whole genome shotgun (WGS) entry which is preliminary data.</text>
</comment>
<protein>
    <recommendedName>
        <fullName evidence="3">Class I SAM-dependent methyltransferase</fullName>
    </recommendedName>
</protein>
<dbReference type="Proteomes" id="UP000325684">
    <property type="component" value="Unassembled WGS sequence"/>
</dbReference>
<dbReference type="SUPFAM" id="SSF53335">
    <property type="entry name" value="S-adenosyl-L-methionine-dependent methyltransferases"/>
    <property type="match status" value="1"/>
</dbReference>
<organism evidence="1 2">
    <name type="scientific">Microvirga brassicacearum</name>
    <dbReference type="NCBI Taxonomy" id="2580413"/>
    <lineage>
        <taxon>Bacteria</taxon>
        <taxon>Pseudomonadati</taxon>
        <taxon>Pseudomonadota</taxon>
        <taxon>Alphaproteobacteria</taxon>
        <taxon>Hyphomicrobiales</taxon>
        <taxon>Methylobacteriaceae</taxon>
        <taxon>Microvirga</taxon>
    </lineage>
</organism>
<reference evidence="1 2" key="1">
    <citation type="journal article" date="2019" name="Microorganisms">
        <title>Genome Insights into the Novel Species Microvirga brassicacearum, a Rapeseed Endophyte with Biotechnological Potential.</title>
        <authorList>
            <person name="Jimenez-Gomez A."/>
            <person name="Saati-Santamaria Z."/>
            <person name="Igual J.M."/>
            <person name="Rivas R."/>
            <person name="Mateos P.F."/>
            <person name="Garcia-Fraile P."/>
        </authorList>
    </citation>
    <scope>NUCLEOTIDE SEQUENCE [LARGE SCALE GENOMIC DNA]</scope>
    <source>
        <strain evidence="1 2">CDVBN77</strain>
    </source>
</reference>
<evidence type="ECO:0000313" key="2">
    <source>
        <dbReference type="Proteomes" id="UP000325684"/>
    </source>
</evidence>
<dbReference type="EMBL" id="VCMV01000003">
    <property type="protein sequence ID" value="KAB0269010.1"/>
    <property type="molecule type" value="Genomic_DNA"/>
</dbReference>